<name>A0AAJ7BHD1_CEPCN</name>
<protein>
    <submittedName>
        <fullName evidence="3">Uncharacterized protein LOC107263076</fullName>
    </submittedName>
</protein>
<reference evidence="3" key="1">
    <citation type="submission" date="2025-08" db="UniProtKB">
        <authorList>
            <consortium name="RefSeq"/>
        </authorList>
    </citation>
    <scope>IDENTIFICATION</scope>
</reference>
<gene>
    <name evidence="3" type="primary">LOC107263076</name>
</gene>
<evidence type="ECO:0000256" key="1">
    <source>
        <dbReference type="SAM" id="MobiDB-lite"/>
    </source>
</evidence>
<evidence type="ECO:0000313" key="2">
    <source>
        <dbReference type="Proteomes" id="UP000694920"/>
    </source>
</evidence>
<feature type="region of interest" description="Disordered" evidence="1">
    <location>
        <begin position="85"/>
        <end position="158"/>
    </location>
</feature>
<evidence type="ECO:0000313" key="3">
    <source>
        <dbReference type="RefSeq" id="XP_015585388.1"/>
    </source>
</evidence>
<feature type="region of interest" description="Disordered" evidence="1">
    <location>
        <begin position="1"/>
        <end position="69"/>
    </location>
</feature>
<accession>A0AAJ7BHD1</accession>
<feature type="compositionally biased region" description="Basic and acidic residues" evidence="1">
    <location>
        <begin position="87"/>
        <end position="100"/>
    </location>
</feature>
<organism evidence="2 3">
    <name type="scientific">Cephus cinctus</name>
    <name type="common">Wheat stem sawfly</name>
    <dbReference type="NCBI Taxonomy" id="211228"/>
    <lineage>
        <taxon>Eukaryota</taxon>
        <taxon>Metazoa</taxon>
        <taxon>Ecdysozoa</taxon>
        <taxon>Arthropoda</taxon>
        <taxon>Hexapoda</taxon>
        <taxon>Insecta</taxon>
        <taxon>Pterygota</taxon>
        <taxon>Neoptera</taxon>
        <taxon>Endopterygota</taxon>
        <taxon>Hymenoptera</taxon>
        <taxon>Cephoidea</taxon>
        <taxon>Cephidae</taxon>
        <taxon>Cephus</taxon>
    </lineage>
</organism>
<feature type="compositionally biased region" description="Basic residues" evidence="1">
    <location>
        <begin position="46"/>
        <end position="55"/>
    </location>
</feature>
<sequence length="481" mass="53140">MAGRAGRAGPSVTRTQLMRQAKSSAVVRDTIQQNVAQQPGAGCPSKKPRVPKLSRKVAAPPSPKKIDFRKPGLTKAMLARMQHAKKFQSELDKRCDDTVARQKTKRKAAPLGGDARFGKERPARKKSPCPPRAREQPQWEAPPSQREMSPRSKAMQKMMMGQKATAKSPGAQGVPAKTCQLAKRMNADVVQADPVGDGPVDSIVIPAGTINENCTTIVSINQGRGGGASAGASAAHRSMQMINQSLDEQDAVEAAAVQEKLSEMHQARRDLVMAVANIGSNTAQMAEQASMARSMPQEERVIYKLPDIDHEYLRPKYGKDDNPAIIAAREHRLRMEAEMKQREVQQQMERDFATVENQLLPDDNEFELPAAPEYLYDSDPSCEEDEEPDPVVVPTCPPRRNTCLPNPVHRYSRPGEGIGIDELERFFDLENYPPSIKSNAYAGPPPGREGLHPDLWELDDPWVCQPDVPDLIEFDLMSFSK</sequence>
<keyword evidence="2" id="KW-1185">Reference proteome</keyword>
<dbReference type="Proteomes" id="UP000694920">
    <property type="component" value="Unplaced"/>
</dbReference>
<dbReference type="AlphaFoldDB" id="A0AAJ7BHD1"/>
<dbReference type="GeneID" id="107263076"/>
<dbReference type="RefSeq" id="XP_015585388.1">
    <property type="nucleotide sequence ID" value="XM_015729902.2"/>
</dbReference>
<feature type="compositionally biased region" description="Polar residues" evidence="1">
    <location>
        <begin position="12"/>
        <end position="23"/>
    </location>
</feature>
<proteinExistence type="predicted"/>
<dbReference type="KEGG" id="ccin:107263076"/>